<dbReference type="InterPro" id="IPR005225">
    <property type="entry name" value="Small_GTP-bd"/>
</dbReference>
<sequence>MLPVVAIVGRPNVGKSTLFNRLTRSRDALVVDIPGVTRDRQYGEGKVGPAPYIVVDTGGITGNDIGVDGAMADQVQCALDEADIILFMVDGRDGLTSVDQALARQLRIMGKTAKLIVNKTDGADPDVQAAEFYELGLGEAYPIAAVHNRGVRSLMDEMLEGYEPPEEDPEWERTLKLAIVGRPNVGKSTLVNRMLGEDRVVVFDMPGTTTDSIYTKMERDGTPYTIIDTAGVRKRGKVTETLEKFSVIKTLKAIEDSNVVLVLIDGRQGLSDQDLSLLGFAMDAGKAIVMAVNKWDGLSGDERVEIKRELERRLEFMDYADMHFISALHGSGVGVMWESIDAAYECATRELSTSLLTRILEQAVVDHQPPMVYGRRIKLRYAHSGGRNPPIIVIHGNQTASLPKSYLRYLQNYFRKSLEMVGTPIRIEMRGGENPYADKKNALSARQKQTLKKYQDNIRPTRVKVEVNATTGQPVLPKGVKARQADKTADGKPAATAKPANPRYDKALSKSYKGKPLTAKVKKETKGKTARKRK</sequence>
<dbReference type="InterPro" id="IPR031166">
    <property type="entry name" value="G_ENGA"/>
</dbReference>
<accession>A0A2V1H0Y3</accession>
<evidence type="ECO:0000256" key="10">
    <source>
        <dbReference type="RuleBase" id="RU004481"/>
    </source>
</evidence>
<dbReference type="NCBIfam" id="TIGR03594">
    <property type="entry name" value="GTPase_EngA"/>
    <property type="match status" value="1"/>
</dbReference>
<evidence type="ECO:0000256" key="9">
    <source>
        <dbReference type="PROSITE-ProRule" id="PRU01049"/>
    </source>
</evidence>
<dbReference type="OrthoDB" id="9805918at2"/>
<dbReference type="SUPFAM" id="SSF52540">
    <property type="entry name" value="P-loop containing nucleoside triphosphate hydrolases"/>
    <property type="match status" value="2"/>
</dbReference>
<dbReference type="Proteomes" id="UP000244906">
    <property type="component" value="Unassembled WGS sequence"/>
</dbReference>
<evidence type="ECO:0000256" key="6">
    <source>
        <dbReference type="ARBA" id="ARBA00023134"/>
    </source>
</evidence>
<evidence type="ECO:0000256" key="11">
    <source>
        <dbReference type="SAM" id="MobiDB-lite"/>
    </source>
</evidence>
<name>A0A2V1H0Y3_9GAMM</name>
<feature type="domain" description="EngA-type G" evidence="12">
    <location>
        <begin position="3"/>
        <end position="166"/>
    </location>
</feature>
<dbReference type="EMBL" id="QDDL01000001">
    <property type="protein sequence ID" value="PVZ72329.1"/>
    <property type="molecule type" value="Genomic_DNA"/>
</dbReference>
<feature type="domain" description="EngA-type G" evidence="12">
    <location>
        <begin position="175"/>
        <end position="348"/>
    </location>
</feature>
<gene>
    <name evidence="8 13" type="primary">der</name>
    <name evidence="13" type="ORF">DC094_04800</name>
</gene>
<evidence type="ECO:0000259" key="12">
    <source>
        <dbReference type="PROSITE" id="PS51712"/>
    </source>
</evidence>
<dbReference type="CDD" id="cd01895">
    <property type="entry name" value="EngA2"/>
    <property type="match status" value="1"/>
</dbReference>
<dbReference type="Gene3D" id="3.30.300.20">
    <property type="match status" value="1"/>
</dbReference>
<comment type="similarity">
    <text evidence="1 8 9 10">Belongs to the TRAFAC class TrmE-Era-EngA-EngB-Septin-like GTPase superfamily. EngA (Der) GTPase family.</text>
</comment>
<dbReference type="AlphaFoldDB" id="A0A2V1H0Y3"/>
<evidence type="ECO:0000256" key="8">
    <source>
        <dbReference type="HAMAP-Rule" id="MF_00195"/>
    </source>
</evidence>
<evidence type="ECO:0000313" key="14">
    <source>
        <dbReference type="Proteomes" id="UP000244906"/>
    </source>
</evidence>
<keyword evidence="4 10" id="KW-0677">Repeat</keyword>
<evidence type="ECO:0000256" key="4">
    <source>
        <dbReference type="ARBA" id="ARBA00022737"/>
    </source>
</evidence>
<dbReference type="Gene3D" id="3.40.50.300">
    <property type="entry name" value="P-loop containing nucleotide triphosphate hydrolases"/>
    <property type="match status" value="2"/>
</dbReference>
<proteinExistence type="inferred from homology"/>
<dbReference type="GO" id="GO:0005525">
    <property type="term" value="F:GTP binding"/>
    <property type="evidence" value="ECO:0007669"/>
    <property type="project" value="UniProtKB-UniRule"/>
</dbReference>
<dbReference type="PANTHER" id="PTHR43834:SF6">
    <property type="entry name" value="GTPASE DER"/>
    <property type="match status" value="1"/>
</dbReference>
<feature type="binding site" evidence="8">
    <location>
        <begin position="56"/>
        <end position="60"/>
    </location>
    <ligand>
        <name>GTP</name>
        <dbReference type="ChEBI" id="CHEBI:37565"/>
        <label>1</label>
    </ligand>
</feature>
<feature type="binding site" evidence="8">
    <location>
        <begin position="293"/>
        <end position="296"/>
    </location>
    <ligand>
        <name>GTP</name>
        <dbReference type="ChEBI" id="CHEBI:37565"/>
        <label>2</label>
    </ligand>
</feature>
<dbReference type="GO" id="GO:0042254">
    <property type="term" value="P:ribosome biogenesis"/>
    <property type="evidence" value="ECO:0007669"/>
    <property type="project" value="UniProtKB-KW"/>
</dbReference>
<feature type="binding site" evidence="8">
    <location>
        <begin position="228"/>
        <end position="232"/>
    </location>
    <ligand>
        <name>GTP</name>
        <dbReference type="ChEBI" id="CHEBI:37565"/>
        <label>2</label>
    </ligand>
</feature>
<keyword evidence="3 8" id="KW-0690">Ribosome biogenesis</keyword>
<comment type="subunit">
    <text evidence="8">Associates with the 50S ribosomal subunit.</text>
</comment>
<evidence type="ECO:0000256" key="2">
    <source>
        <dbReference type="ARBA" id="ARBA00020953"/>
    </source>
</evidence>
<dbReference type="InterPro" id="IPR016484">
    <property type="entry name" value="GTPase_Der"/>
</dbReference>
<dbReference type="InterPro" id="IPR006073">
    <property type="entry name" value="GTP-bd"/>
</dbReference>
<keyword evidence="5 8" id="KW-0547">Nucleotide-binding</keyword>
<dbReference type="FunFam" id="3.40.50.300:FF:000040">
    <property type="entry name" value="GTPase Der"/>
    <property type="match status" value="1"/>
</dbReference>
<dbReference type="HAMAP" id="MF_00195">
    <property type="entry name" value="GTPase_Der"/>
    <property type="match status" value="1"/>
</dbReference>
<keyword evidence="14" id="KW-1185">Reference proteome</keyword>
<feature type="region of interest" description="Disordered" evidence="11">
    <location>
        <begin position="474"/>
        <end position="534"/>
    </location>
</feature>
<evidence type="ECO:0000256" key="3">
    <source>
        <dbReference type="ARBA" id="ARBA00022517"/>
    </source>
</evidence>
<dbReference type="NCBIfam" id="TIGR00231">
    <property type="entry name" value="small_GTP"/>
    <property type="match status" value="2"/>
</dbReference>
<dbReference type="GO" id="GO:0043022">
    <property type="term" value="F:ribosome binding"/>
    <property type="evidence" value="ECO:0007669"/>
    <property type="project" value="TreeGrafter"/>
</dbReference>
<organism evidence="13 14">
    <name type="scientific">Pelagibaculum spongiae</name>
    <dbReference type="NCBI Taxonomy" id="2080658"/>
    <lineage>
        <taxon>Bacteria</taxon>
        <taxon>Pseudomonadati</taxon>
        <taxon>Pseudomonadota</taxon>
        <taxon>Gammaproteobacteria</taxon>
        <taxon>Oceanospirillales</taxon>
        <taxon>Pelagibaculum</taxon>
    </lineage>
</organism>
<protein>
    <recommendedName>
        <fullName evidence="2 8">GTPase Der</fullName>
    </recommendedName>
    <alternativeName>
        <fullName evidence="7 8">GTP-binding protein EngA</fullName>
    </alternativeName>
</protein>
<dbReference type="InterPro" id="IPR015946">
    <property type="entry name" value="KH_dom-like_a/b"/>
</dbReference>
<dbReference type="PRINTS" id="PR00326">
    <property type="entry name" value="GTP1OBG"/>
</dbReference>
<dbReference type="PANTHER" id="PTHR43834">
    <property type="entry name" value="GTPASE DER"/>
    <property type="match status" value="1"/>
</dbReference>
<dbReference type="CDD" id="cd01894">
    <property type="entry name" value="EngA1"/>
    <property type="match status" value="1"/>
</dbReference>
<dbReference type="FunFam" id="3.30.300.20:FF:000004">
    <property type="entry name" value="GTPase Der"/>
    <property type="match status" value="1"/>
</dbReference>
<reference evidence="13 14" key="1">
    <citation type="submission" date="2018-04" db="EMBL/GenBank/DDBJ databases">
        <title>Thalassorhabdus spongiae gen. nov., sp. nov., isolated from a marine sponge in South-West Iceland.</title>
        <authorList>
            <person name="Knobloch S."/>
            <person name="Daussin A."/>
            <person name="Johannsson R."/>
            <person name="Marteinsson V.T."/>
        </authorList>
    </citation>
    <scope>NUCLEOTIDE SEQUENCE [LARGE SCALE GENOMIC DNA]</scope>
    <source>
        <strain evidence="13 14">Hp12</strain>
    </source>
</reference>
<dbReference type="Pfam" id="PF14714">
    <property type="entry name" value="KH_dom-like"/>
    <property type="match status" value="1"/>
</dbReference>
<evidence type="ECO:0000256" key="5">
    <source>
        <dbReference type="ARBA" id="ARBA00022741"/>
    </source>
</evidence>
<comment type="caution">
    <text evidence="13">The sequence shown here is derived from an EMBL/GenBank/DDBJ whole genome shotgun (WGS) entry which is preliminary data.</text>
</comment>
<dbReference type="InterPro" id="IPR027417">
    <property type="entry name" value="P-loop_NTPase"/>
</dbReference>
<dbReference type="Pfam" id="PF01926">
    <property type="entry name" value="MMR_HSR1"/>
    <property type="match status" value="2"/>
</dbReference>
<feature type="binding site" evidence="8">
    <location>
        <begin position="118"/>
        <end position="121"/>
    </location>
    <ligand>
        <name>GTP</name>
        <dbReference type="ChEBI" id="CHEBI:37565"/>
        <label>1</label>
    </ligand>
</feature>
<dbReference type="InterPro" id="IPR032859">
    <property type="entry name" value="KH_dom-like"/>
</dbReference>
<dbReference type="FunFam" id="3.40.50.300:FF:000057">
    <property type="entry name" value="GTPase Der"/>
    <property type="match status" value="1"/>
</dbReference>
<keyword evidence="6 8" id="KW-0342">GTP-binding</keyword>
<comment type="function">
    <text evidence="8 10">GTPase that plays an essential role in the late steps of ribosome biogenesis.</text>
</comment>
<feature type="binding site" evidence="8">
    <location>
        <begin position="9"/>
        <end position="16"/>
    </location>
    <ligand>
        <name>GTP</name>
        <dbReference type="ChEBI" id="CHEBI:37565"/>
        <label>1</label>
    </ligand>
</feature>
<dbReference type="PIRSF" id="PIRSF006485">
    <property type="entry name" value="GTP-binding_EngA"/>
    <property type="match status" value="1"/>
</dbReference>
<feature type="binding site" evidence="8">
    <location>
        <begin position="181"/>
        <end position="188"/>
    </location>
    <ligand>
        <name>GTP</name>
        <dbReference type="ChEBI" id="CHEBI:37565"/>
        <label>2</label>
    </ligand>
</feature>
<evidence type="ECO:0000313" key="13">
    <source>
        <dbReference type="EMBL" id="PVZ72329.1"/>
    </source>
</evidence>
<evidence type="ECO:0000256" key="7">
    <source>
        <dbReference type="ARBA" id="ARBA00032345"/>
    </source>
</evidence>
<dbReference type="PROSITE" id="PS51712">
    <property type="entry name" value="G_ENGA"/>
    <property type="match status" value="2"/>
</dbReference>
<evidence type="ECO:0000256" key="1">
    <source>
        <dbReference type="ARBA" id="ARBA00008279"/>
    </source>
</evidence>